<gene>
    <name evidence="4" type="ORF">M9R61_06680</name>
</gene>
<evidence type="ECO:0000313" key="4">
    <source>
        <dbReference type="EMBL" id="MCZ8533038.1"/>
    </source>
</evidence>
<keyword evidence="3" id="KW-1133">Transmembrane helix</keyword>
<keyword evidence="3" id="KW-0812">Transmembrane</keyword>
<evidence type="ECO:0000256" key="1">
    <source>
        <dbReference type="SAM" id="Coils"/>
    </source>
</evidence>
<feature type="transmembrane region" description="Helical" evidence="3">
    <location>
        <begin position="12"/>
        <end position="31"/>
    </location>
</feature>
<evidence type="ECO:0000256" key="2">
    <source>
        <dbReference type="SAM" id="MobiDB-lite"/>
    </source>
</evidence>
<reference evidence="4" key="1">
    <citation type="submission" date="2022-05" db="EMBL/GenBank/DDBJ databases">
        <authorList>
            <person name="Colautti A."/>
            <person name="Iacumin L."/>
        </authorList>
    </citation>
    <scope>NUCLEOTIDE SEQUENCE</scope>
    <source>
        <strain evidence="4">DSM 30747</strain>
    </source>
</reference>
<keyword evidence="3" id="KW-0472">Membrane</keyword>
<keyword evidence="5" id="KW-1185">Reference proteome</keyword>
<name>A0A9X3L878_9BACI</name>
<comment type="caution">
    <text evidence="4">The sequence shown here is derived from an EMBL/GenBank/DDBJ whole genome shotgun (WGS) entry which is preliminary data.</text>
</comment>
<proteinExistence type="predicted"/>
<dbReference type="Proteomes" id="UP001152172">
    <property type="component" value="Unassembled WGS sequence"/>
</dbReference>
<accession>A0A9X3L878</accession>
<keyword evidence="1" id="KW-0175">Coiled coil</keyword>
<feature type="region of interest" description="Disordered" evidence="2">
    <location>
        <begin position="125"/>
        <end position="152"/>
    </location>
</feature>
<protein>
    <submittedName>
        <fullName evidence="4">Potassium transporter</fullName>
    </submittedName>
</protein>
<dbReference type="RefSeq" id="WP_269921497.1">
    <property type="nucleotide sequence ID" value="NZ_JAMKBI010000004.1"/>
</dbReference>
<dbReference type="EMBL" id="JAMKBI010000004">
    <property type="protein sequence ID" value="MCZ8533038.1"/>
    <property type="molecule type" value="Genomic_DNA"/>
</dbReference>
<evidence type="ECO:0000313" key="5">
    <source>
        <dbReference type="Proteomes" id="UP001152172"/>
    </source>
</evidence>
<dbReference type="AlphaFoldDB" id="A0A9X3L878"/>
<dbReference type="InterPro" id="IPR014717">
    <property type="entry name" value="Transl_elong_EF1B/ribsomal_bS6"/>
</dbReference>
<feature type="coiled-coil region" evidence="1">
    <location>
        <begin position="38"/>
        <end position="65"/>
    </location>
</feature>
<dbReference type="Gene3D" id="3.30.70.60">
    <property type="match status" value="1"/>
</dbReference>
<organism evidence="4 5">
    <name type="scientific">Psychrobacillus psychrodurans</name>
    <dbReference type="NCBI Taxonomy" id="126157"/>
    <lineage>
        <taxon>Bacteria</taxon>
        <taxon>Bacillati</taxon>
        <taxon>Bacillota</taxon>
        <taxon>Bacilli</taxon>
        <taxon>Bacillales</taxon>
        <taxon>Bacillaceae</taxon>
        <taxon>Psychrobacillus</taxon>
    </lineage>
</organism>
<sequence>MNELVSDKKTAYILISALVVVLLGAVYYFVLHPLKNEKESKEVSIEVLQGEVAALKEEYSSSQLQDDSTENAFFLKTQVPLTRELNELIRSIEEVELLSESKILSVEFNNYDGTIEDAQLLLETSEENTETEPKSEDVLTDEPSEEPPVSPVAEASLPEKLKLITFNISILTKNYDQLVMFVEEIEHLKRIYRVDQITLLAPGEEQLLDKKAVNNIAATIQLTTFYHDE</sequence>
<evidence type="ECO:0000256" key="3">
    <source>
        <dbReference type="SAM" id="Phobius"/>
    </source>
</evidence>